<dbReference type="RefSeq" id="WP_307430467.1">
    <property type="nucleotide sequence ID" value="NZ_JAUSVK010000001.1"/>
</dbReference>
<dbReference type="EMBL" id="JAUSVK010000001">
    <property type="protein sequence ID" value="MDQ0394076.1"/>
    <property type="molecule type" value="Genomic_DNA"/>
</dbReference>
<gene>
    <name evidence="1" type="ORF">J3R73_003868</name>
</gene>
<evidence type="ECO:0000313" key="1">
    <source>
        <dbReference type="EMBL" id="MDQ0394076.1"/>
    </source>
</evidence>
<keyword evidence="2" id="KW-1185">Reference proteome</keyword>
<reference evidence="1 2" key="1">
    <citation type="submission" date="2023-07" db="EMBL/GenBank/DDBJ databases">
        <title>Genomic Encyclopedia of Type Strains, Phase IV (KMG-IV): sequencing the most valuable type-strain genomes for metagenomic binning, comparative biology and taxonomic classification.</title>
        <authorList>
            <person name="Goeker M."/>
        </authorList>
    </citation>
    <scope>NUCLEOTIDE SEQUENCE [LARGE SCALE GENOMIC DNA]</scope>
    <source>
        <strain evidence="1 2">DSM 5896</strain>
    </source>
</reference>
<dbReference type="Proteomes" id="UP001237448">
    <property type="component" value="Unassembled WGS sequence"/>
</dbReference>
<sequence>MRQAWLEAGRATRADADALFALQGVLAGADADFNDLFAEILTSYLLDGLEPGGGLSPEQGEWLQSMLDGGEGLVLNAAELELLVRVIERADSVPGPLATFALRQIQHAAMTGEGPAARGRIHFSRVIDAADTAMIARLLQVARGDKRRIISRPEAEILFDMAEACTGANDPAWDGLFAEAIQAHLFAANRPNRTNGLALTTPVTLAERDSAWLQRRIQHDGRVSRAERALLALVDPHQMAGSNWDTPIAQML</sequence>
<name>A0ABU0FHJ0_9HYPH</name>
<organism evidence="1 2">
    <name type="scientific">Labrys monachus</name>
    <dbReference type="NCBI Taxonomy" id="217067"/>
    <lineage>
        <taxon>Bacteria</taxon>
        <taxon>Pseudomonadati</taxon>
        <taxon>Pseudomonadota</taxon>
        <taxon>Alphaproteobacteria</taxon>
        <taxon>Hyphomicrobiales</taxon>
        <taxon>Xanthobacteraceae</taxon>
        <taxon>Labrys</taxon>
    </lineage>
</organism>
<comment type="caution">
    <text evidence="1">The sequence shown here is derived from an EMBL/GenBank/DDBJ whole genome shotgun (WGS) entry which is preliminary data.</text>
</comment>
<evidence type="ECO:0000313" key="2">
    <source>
        <dbReference type="Proteomes" id="UP001237448"/>
    </source>
</evidence>
<protein>
    <submittedName>
        <fullName evidence="1">Uncharacterized protein</fullName>
    </submittedName>
</protein>
<accession>A0ABU0FHJ0</accession>
<proteinExistence type="predicted"/>